<reference evidence="2" key="1">
    <citation type="journal article" date="2015" name="Nature">
        <title>Complex archaea that bridge the gap between prokaryotes and eukaryotes.</title>
        <authorList>
            <person name="Spang A."/>
            <person name="Saw J.H."/>
            <person name="Jorgensen S.L."/>
            <person name="Zaremba-Niedzwiedzka K."/>
            <person name="Martijn J."/>
            <person name="Lind A.E."/>
            <person name="van Eijk R."/>
            <person name="Schleper C."/>
            <person name="Guy L."/>
            <person name="Ettema T.J."/>
        </authorList>
    </citation>
    <scope>NUCLEOTIDE SEQUENCE</scope>
</reference>
<protein>
    <submittedName>
        <fullName evidence="2">Uncharacterized protein</fullName>
    </submittedName>
</protein>
<name>A0A0F9T9P8_9ZZZZ</name>
<accession>A0A0F9T9P8</accession>
<dbReference type="EMBL" id="LAZR01000302">
    <property type="protein sequence ID" value="KKN75904.1"/>
    <property type="molecule type" value="Genomic_DNA"/>
</dbReference>
<evidence type="ECO:0000313" key="2">
    <source>
        <dbReference type="EMBL" id="KKN75904.1"/>
    </source>
</evidence>
<organism evidence="2">
    <name type="scientific">marine sediment metagenome</name>
    <dbReference type="NCBI Taxonomy" id="412755"/>
    <lineage>
        <taxon>unclassified sequences</taxon>
        <taxon>metagenomes</taxon>
        <taxon>ecological metagenomes</taxon>
    </lineage>
</organism>
<proteinExistence type="predicted"/>
<comment type="caution">
    <text evidence="2">The sequence shown here is derived from an EMBL/GenBank/DDBJ whole genome shotgun (WGS) entry which is preliminary data.</text>
</comment>
<evidence type="ECO:0000256" key="1">
    <source>
        <dbReference type="SAM" id="MobiDB-lite"/>
    </source>
</evidence>
<gene>
    <name evidence="2" type="ORF">LCGC14_0376120</name>
</gene>
<dbReference type="AlphaFoldDB" id="A0A0F9T9P8"/>
<feature type="region of interest" description="Disordered" evidence="1">
    <location>
        <begin position="1"/>
        <end position="24"/>
    </location>
</feature>
<sequence>MMTEQEKLKAQIEQNDTDQHKLKEERERLQGTLDKLRTPYYSIGDRFIGKWSEKWILSYQGSKRPSFVSMVCLRDGTRHHNAFSVMNTREITPEEFNAICDGHIFRRYWDIKKGLKND</sequence>
<feature type="compositionally biased region" description="Basic and acidic residues" evidence="1">
    <location>
        <begin position="1"/>
        <end position="10"/>
    </location>
</feature>